<dbReference type="AlphaFoldDB" id="A0A848C9F8"/>
<dbReference type="EMBL" id="JABAFP010000002">
    <property type="protein sequence ID" value="NME41420.1"/>
    <property type="molecule type" value="Genomic_DNA"/>
</dbReference>
<reference evidence="2 3" key="1">
    <citation type="submission" date="2020-04" db="EMBL/GenBank/DDBJ databases">
        <authorList>
            <person name="Hitch T.C.A."/>
            <person name="Wylensek D."/>
            <person name="Clavel T."/>
        </authorList>
    </citation>
    <scope>NUCLEOTIDE SEQUENCE [LARGE SCALE GENOMIC DNA]</scope>
    <source>
        <strain evidence="2 3">WCA-389-WT-5H1</strain>
    </source>
</reference>
<organism evidence="2 3">
    <name type="scientific">Ligilactobacillus agilis</name>
    <dbReference type="NCBI Taxonomy" id="1601"/>
    <lineage>
        <taxon>Bacteria</taxon>
        <taxon>Bacillati</taxon>
        <taxon>Bacillota</taxon>
        <taxon>Bacilli</taxon>
        <taxon>Lactobacillales</taxon>
        <taxon>Lactobacillaceae</taxon>
        <taxon>Ligilactobacillus</taxon>
    </lineage>
</organism>
<proteinExistence type="predicted"/>
<feature type="region of interest" description="Disordered" evidence="1">
    <location>
        <begin position="1"/>
        <end position="38"/>
    </location>
</feature>
<dbReference type="RefSeq" id="WP_170091096.1">
    <property type="nucleotide sequence ID" value="NZ_JABAFP010000002.1"/>
</dbReference>
<evidence type="ECO:0000313" key="2">
    <source>
        <dbReference type="EMBL" id="NME41420.1"/>
    </source>
</evidence>
<accession>A0A848C9F8</accession>
<gene>
    <name evidence="2" type="ORF">HF863_01275</name>
</gene>
<dbReference type="Proteomes" id="UP000563853">
    <property type="component" value="Unassembled WGS sequence"/>
</dbReference>
<evidence type="ECO:0000313" key="3">
    <source>
        <dbReference type="Proteomes" id="UP000563853"/>
    </source>
</evidence>
<evidence type="ECO:0000256" key="1">
    <source>
        <dbReference type="SAM" id="MobiDB-lite"/>
    </source>
</evidence>
<sequence length="56" mass="7074">MLDMEMARKAYQERIDSESYSDRNYTEEEKRLQREHRRELEEYRKNFLSVKNKQSK</sequence>
<protein>
    <submittedName>
        <fullName evidence="2">Uncharacterized protein</fullName>
    </submittedName>
</protein>
<comment type="caution">
    <text evidence="2">The sequence shown here is derived from an EMBL/GenBank/DDBJ whole genome shotgun (WGS) entry which is preliminary data.</text>
</comment>
<name>A0A848C9F8_9LACO</name>